<proteinExistence type="predicted"/>
<dbReference type="Proteomes" id="UP000468388">
    <property type="component" value="Unassembled WGS sequence"/>
</dbReference>
<keyword evidence="1" id="KW-1133">Transmembrane helix</keyword>
<comment type="caution">
    <text evidence="4">The sequence shown here is derived from an EMBL/GenBank/DDBJ whole genome shotgun (WGS) entry which is preliminary data.</text>
</comment>
<feature type="transmembrane region" description="Helical" evidence="1">
    <location>
        <begin position="77"/>
        <end position="99"/>
    </location>
</feature>
<dbReference type="Pfam" id="PF04773">
    <property type="entry name" value="FecR"/>
    <property type="match status" value="1"/>
</dbReference>
<evidence type="ECO:0000259" key="2">
    <source>
        <dbReference type="Pfam" id="PF04773"/>
    </source>
</evidence>
<gene>
    <name evidence="4" type="ORF">GO495_06710</name>
</gene>
<feature type="domain" description="FecR protein" evidence="2">
    <location>
        <begin position="179"/>
        <end position="272"/>
    </location>
</feature>
<sequence length="384" mass="42667">MTTQEAEELLKKYHAGQCTPEEQLLLHSWTDQMHVLTAKDDPAPELEQAQQRVWGNVAAELHEKHTDTPKLFRRTKFIYWSVAATVTILITASITYFNYFPSQKTNSIAHHVEDVPAGGNRAVLTLANGTTLNLDDQENGEIASQNGIKITKTNSGQIIYNVISMAHSHETSNQTVFNTISTPKGGQFQVVLPDGSHVWLNAASSLKFPVQFANSARQVYLTGEGYFEIAKNPQKPFIVNSYNQTVKVLGTHFNVSSYANEPIKTTLAEGIVQVSSPSTTQITTLKPGEQSTVNPNGIKVNQVNPANAIAWKDGVFVFNQTNLKAVLVQLSRWYDVDVDYSAVPNQTFEGEISRNVSLMQVLRAIEQGSDIKLIVKERRIIIRE</sequence>
<keyword evidence="1" id="KW-0472">Membrane</keyword>
<feature type="domain" description="Protein FecR C-terminal" evidence="3">
    <location>
        <begin position="316"/>
        <end position="382"/>
    </location>
</feature>
<dbReference type="RefSeq" id="WP_157298893.1">
    <property type="nucleotide sequence ID" value="NZ_BAAAZB010000005.1"/>
</dbReference>
<evidence type="ECO:0000313" key="4">
    <source>
        <dbReference type="EMBL" id="MVT40266.1"/>
    </source>
</evidence>
<dbReference type="PANTHER" id="PTHR30273">
    <property type="entry name" value="PERIPLASMIC SIGNAL SENSOR AND SIGMA FACTOR ACTIVATOR FECR-RELATED"/>
    <property type="match status" value="1"/>
</dbReference>
<dbReference type="FunFam" id="2.60.120.1440:FF:000001">
    <property type="entry name" value="Putative anti-sigma factor"/>
    <property type="match status" value="1"/>
</dbReference>
<dbReference type="InterPro" id="IPR032508">
    <property type="entry name" value="FecR_C"/>
</dbReference>
<accession>A0A6N8J7K7</accession>
<dbReference type="OrthoDB" id="629393at2"/>
<dbReference type="EMBL" id="WRXO01000001">
    <property type="protein sequence ID" value="MVT40266.1"/>
    <property type="molecule type" value="Genomic_DNA"/>
</dbReference>
<dbReference type="PANTHER" id="PTHR30273:SF2">
    <property type="entry name" value="PROTEIN FECR"/>
    <property type="match status" value="1"/>
</dbReference>
<dbReference type="Gene3D" id="2.60.120.1440">
    <property type="match status" value="1"/>
</dbReference>
<dbReference type="InterPro" id="IPR012373">
    <property type="entry name" value="Ferrdict_sens_TM"/>
</dbReference>
<organism evidence="4 5">
    <name type="scientific">Chitinophaga oryziterrae</name>
    <dbReference type="NCBI Taxonomy" id="1031224"/>
    <lineage>
        <taxon>Bacteria</taxon>
        <taxon>Pseudomonadati</taxon>
        <taxon>Bacteroidota</taxon>
        <taxon>Chitinophagia</taxon>
        <taxon>Chitinophagales</taxon>
        <taxon>Chitinophagaceae</taxon>
        <taxon>Chitinophaga</taxon>
    </lineage>
</organism>
<evidence type="ECO:0000259" key="3">
    <source>
        <dbReference type="Pfam" id="PF16344"/>
    </source>
</evidence>
<dbReference type="InterPro" id="IPR006860">
    <property type="entry name" value="FecR"/>
</dbReference>
<dbReference type="AlphaFoldDB" id="A0A6N8J7K7"/>
<name>A0A6N8J7K7_9BACT</name>
<keyword evidence="1" id="KW-0812">Transmembrane</keyword>
<dbReference type="PIRSF" id="PIRSF018266">
    <property type="entry name" value="FecR"/>
    <property type="match status" value="1"/>
</dbReference>
<keyword evidence="5" id="KW-1185">Reference proteome</keyword>
<protein>
    <submittedName>
        <fullName evidence="4">DUF4974 domain-containing protein</fullName>
    </submittedName>
</protein>
<dbReference type="GO" id="GO:0016989">
    <property type="term" value="F:sigma factor antagonist activity"/>
    <property type="evidence" value="ECO:0007669"/>
    <property type="project" value="TreeGrafter"/>
</dbReference>
<dbReference type="Gene3D" id="3.55.50.30">
    <property type="match status" value="1"/>
</dbReference>
<evidence type="ECO:0000313" key="5">
    <source>
        <dbReference type="Proteomes" id="UP000468388"/>
    </source>
</evidence>
<dbReference type="Pfam" id="PF16344">
    <property type="entry name" value="FecR_C"/>
    <property type="match status" value="1"/>
</dbReference>
<reference evidence="4 5" key="1">
    <citation type="submission" date="2019-12" db="EMBL/GenBank/DDBJ databases">
        <title>The draft genomic sequence of strain Chitinophaga oryziterrae JCM 16595.</title>
        <authorList>
            <person name="Zhang X."/>
        </authorList>
    </citation>
    <scope>NUCLEOTIDE SEQUENCE [LARGE SCALE GENOMIC DNA]</scope>
    <source>
        <strain evidence="4 5">JCM 16595</strain>
    </source>
</reference>
<evidence type="ECO:0000256" key="1">
    <source>
        <dbReference type="SAM" id="Phobius"/>
    </source>
</evidence>